<comment type="caution">
    <text evidence="2">The sequence shown here is derived from an EMBL/GenBank/DDBJ whole genome shotgun (WGS) entry which is preliminary data.</text>
</comment>
<name>A0A5A7SFB5_9NOCA</name>
<reference evidence="2 3" key="1">
    <citation type="submission" date="2019-07" db="EMBL/GenBank/DDBJ databases">
        <title>Rhodococcus cavernicolus sp. nov., isolated from a cave.</title>
        <authorList>
            <person name="Lee S.D."/>
        </authorList>
    </citation>
    <scope>NUCLEOTIDE SEQUENCE [LARGE SCALE GENOMIC DNA]</scope>
    <source>
        <strain evidence="2 3">C1-24</strain>
    </source>
</reference>
<evidence type="ECO:0000313" key="2">
    <source>
        <dbReference type="EMBL" id="KAA0023852.1"/>
    </source>
</evidence>
<accession>A0A5A7SFB5</accession>
<dbReference type="AlphaFoldDB" id="A0A5A7SFB5"/>
<dbReference type="OrthoDB" id="9907410at2"/>
<feature type="chain" id="PRO_5022673339" evidence="1">
    <location>
        <begin position="20"/>
        <end position="188"/>
    </location>
</feature>
<gene>
    <name evidence="2" type="ORF">FOY51_04475</name>
</gene>
<proteinExistence type="predicted"/>
<feature type="signal peptide" evidence="1">
    <location>
        <begin position="1"/>
        <end position="19"/>
    </location>
</feature>
<protein>
    <submittedName>
        <fullName evidence="2">Uncharacterized protein</fullName>
    </submittedName>
</protein>
<keyword evidence="1" id="KW-0732">Signal</keyword>
<dbReference type="Proteomes" id="UP000322244">
    <property type="component" value="Unassembled WGS sequence"/>
</dbReference>
<dbReference type="RefSeq" id="WP_149429012.1">
    <property type="nucleotide sequence ID" value="NZ_VLNY01000002.1"/>
</dbReference>
<organism evidence="2 3">
    <name type="scientific">Antrihabitans cavernicola</name>
    <dbReference type="NCBI Taxonomy" id="2495913"/>
    <lineage>
        <taxon>Bacteria</taxon>
        <taxon>Bacillati</taxon>
        <taxon>Actinomycetota</taxon>
        <taxon>Actinomycetes</taxon>
        <taxon>Mycobacteriales</taxon>
        <taxon>Nocardiaceae</taxon>
        <taxon>Antrihabitans</taxon>
    </lineage>
</organism>
<evidence type="ECO:0000313" key="3">
    <source>
        <dbReference type="Proteomes" id="UP000322244"/>
    </source>
</evidence>
<sequence length="188" mass="19246">MIFGALGLGIGSSAVTALALPSASAVVSGPSGKPDSQFVSAASFMIGGQAPEIRANWPAVPFPKSGATATTTFAADSGASAISIELIWTTEGPGEGNVRWVGGVSWFEDALAIDDDSSGAPWRPAIVPVPGRPKSPVRTRLGEFMVNHTSPCLQLKLTREGDSPDDTFKGDVVLLGIVVNTTVSVPLA</sequence>
<evidence type="ECO:0000256" key="1">
    <source>
        <dbReference type="SAM" id="SignalP"/>
    </source>
</evidence>
<keyword evidence="3" id="KW-1185">Reference proteome</keyword>
<dbReference type="EMBL" id="VLNY01000002">
    <property type="protein sequence ID" value="KAA0023852.1"/>
    <property type="molecule type" value="Genomic_DNA"/>
</dbReference>